<dbReference type="Gene3D" id="1.10.238.10">
    <property type="entry name" value="EF-hand"/>
    <property type="match status" value="1"/>
</dbReference>
<organism evidence="2">
    <name type="scientific">Eutreptiella gymnastica</name>
    <dbReference type="NCBI Taxonomy" id="73025"/>
    <lineage>
        <taxon>Eukaryota</taxon>
        <taxon>Discoba</taxon>
        <taxon>Euglenozoa</taxon>
        <taxon>Euglenida</taxon>
        <taxon>Spirocuta</taxon>
        <taxon>Euglenophyceae</taxon>
        <taxon>Eutreptiales</taxon>
        <taxon>Eutreptiaceae</taxon>
        <taxon>Eutreptiella</taxon>
    </lineage>
</organism>
<dbReference type="GO" id="GO:0005509">
    <property type="term" value="F:calcium ion binding"/>
    <property type="evidence" value="ECO:0007669"/>
    <property type="project" value="InterPro"/>
</dbReference>
<dbReference type="InterPro" id="IPR011992">
    <property type="entry name" value="EF-hand-dom_pair"/>
</dbReference>
<dbReference type="AlphaFoldDB" id="A0A7S4G571"/>
<dbReference type="EMBL" id="HBJA01106809">
    <property type="protein sequence ID" value="CAE0825636.1"/>
    <property type="molecule type" value="Transcribed_RNA"/>
</dbReference>
<dbReference type="InterPro" id="IPR002048">
    <property type="entry name" value="EF_hand_dom"/>
</dbReference>
<proteinExistence type="predicted"/>
<feature type="domain" description="EF-hand" evidence="1">
    <location>
        <begin position="283"/>
        <end position="318"/>
    </location>
</feature>
<accession>A0A7S4G571</accession>
<evidence type="ECO:0000259" key="1">
    <source>
        <dbReference type="PROSITE" id="PS50222"/>
    </source>
</evidence>
<sequence>MAYSSPATHGTPVPGGPIPGMLMTATSAIVATQPDAKRLDAMDPPANGMYQGKKIVVAPELAGLPPPTSAPVHASAPAHAPAAPAVLGLEMRPEGAIVPTKEAAKQLDAMDPPLNGMYNGKKIYVRGPTQAVLAPAPAPIYTPPAPIYMPPPPVTTYSYAPLPPVVAPPAAPLPPTYIAGAPGVAAAPTQAAAFALDAADGVIDGKSFGASVVVGAGAPAVDDRRVVSVEYFDCGPVKPSSKYPNTFTTQREAAPIPPAYEPPVQAAPVQEYGGARSMYAAGTPEGSAQAMFQRFDTDHDGLLDLFQFYQAMNQLGAGMSFEDAKAAFSGQEQASIEEPEFIRYFTSNYAVKQ</sequence>
<name>A0A7S4G571_9EUGL</name>
<dbReference type="PROSITE" id="PS50222">
    <property type="entry name" value="EF_HAND_2"/>
    <property type="match status" value="1"/>
</dbReference>
<dbReference type="SUPFAM" id="SSF47473">
    <property type="entry name" value="EF-hand"/>
    <property type="match status" value="1"/>
</dbReference>
<protein>
    <recommendedName>
        <fullName evidence="1">EF-hand domain-containing protein</fullName>
    </recommendedName>
</protein>
<evidence type="ECO:0000313" key="2">
    <source>
        <dbReference type="EMBL" id="CAE0825636.1"/>
    </source>
</evidence>
<gene>
    <name evidence="2" type="ORF">EGYM00163_LOCUS36888</name>
</gene>
<reference evidence="2" key="1">
    <citation type="submission" date="2021-01" db="EMBL/GenBank/DDBJ databases">
        <authorList>
            <person name="Corre E."/>
            <person name="Pelletier E."/>
            <person name="Niang G."/>
            <person name="Scheremetjew M."/>
            <person name="Finn R."/>
            <person name="Kale V."/>
            <person name="Holt S."/>
            <person name="Cochrane G."/>
            <person name="Meng A."/>
            <person name="Brown T."/>
            <person name="Cohen L."/>
        </authorList>
    </citation>
    <scope>NUCLEOTIDE SEQUENCE</scope>
    <source>
        <strain evidence="2">CCMP1594</strain>
    </source>
</reference>